<protein>
    <submittedName>
        <fullName evidence="12">Membrane protein insertase YidC 2</fullName>
    </submittedName>
</protein>
<dbReference type="InterPro" id="IPR028055">
    <property type="entry name" value="YidC/Oxa/ALB_C"/>
</dbReference>
<keyword evidence="4 9" id="KW-0812">Transmembrane</keyword>
<dbReference type="CDD" id="cd20070">
    <property type="entry name" value="5TM_YidC_Alb3"/>
    <property type="match status" value="1"/>
</dbReference>
<keyword evidence="5" id="KW-0653">Protein transport</keyword>
<accession>A0ABZ3JB09</accession>
<dbReference type="PANTHER" id="PTHR12428:SF65">
    <property type="entry name" value="CYTOCHROME C OXIDASE ASSEMBLY PROTEIN COX18, MITOCHONDRIAL"/>
    <property type="match status" value="1"/>
</dbReference>
<feature type="transmembrane region" description="Helical" evidence="10">
    <location>
        <begin position="24"/>
        <end position="46"/>
    </location>
</feature>
<dbReference type="PRINTS" id="PR00701">
    <property type="entry name" value="60KDINNERMP"/>
</dbReference>
<evidence type="ECO:0000256" key="2">
    <source>
        <dbReference type="ARBA" id="ARBA00022448"/>
    </source>
</evidence>
<dbReference type="Pfam" id="PF02096">
    <property type="entry name" value="60KD_IMP"/>
    <property type="match status" value="1"/>
</dbReference>
<gene>
    <name evidence="12" type="primary">yidC2</name>
    <name evidence="12" type="ORF">SPACI_057490</name>
</gene>
<feature type="transmembrane region" description="Helical" evidence="10">
    <location>
        <begin position="93"/>
        <end position="113"/>
    </location>
</feature>
<dbReference type="EMBL" id="CP155571">
    <property type="protein sequence ID" value="XFO75622.1"/>
    <property type="molecule type" value="Genomic_DNA"/>
</dbReference>
<evidence type="ECO:0000256" key="1">
    <source>
        <dbReference type="ARBA" id="ARBA00004651"/>
    </source>
</evidence>
<evidence type="ECO:0000256" key="7">
    <source>
        <dbReference type="ARBA" id="ARBA00023136"/>
    </source>
</evidence>
<keyword evidence="7 10" id="KW-0472">Membrane</keyword>
<reference evidence="12" key="1">
    <citation type="submission" date="2024-05" db="EMBL/GenBank/DDBJ databases">
        <title>Isolation and characterization of Sporomusa carbonis sp. nov., a carboxydotrophic hydrogenogen in the genus of Sporomusa isolated from a charcoal burning pile.</title>
        <authorList>
            <person name="Boeer T."/>
            <person name="Rosenbaum F."/>
            <person name="Eysell L."/>
            <person name="Mueller V."/>
            <person name="Daniel R."/>
            <person name="Poehlein A."/>
        </authorList>
    </citation>
    <scope>NUCLEOTIDE SEQUENCE [LARGE SCALE GENOMIC DNA]</scope>
    <source>
        <strain evidence="12">DSM 3132</strain>
    </source>
</reference>
<evidence type="ECO:0000256" key="3">
    <source>
        <dbReference type="ARBA" id="ARBA00022475"/>
    </source>
</evidence>
<evidence type="ECO:0000256" key="8">
    <source>
        <dbReference type="ARBA" id="ARBA00023186"/>
    </source>
</evidence>
<dbReference type="InterPro" id="IPR047196">
    <property type="entry name" value="YidC_ALB_C"/>
</dbReference>
<keyword evidence="8" id="KW-0143">Chaperone</keyword>
<evidence type="ECO:0000313" key="13">
    <source>
        <dbReference type="Proteomes" id="UP000216052"/>
    </source>
</evidence>
<dbReference type="InterPro" id="IPR001708">
    <property type="entry name" value="YidC/ALB3/OXA1/COX18"/>
</dbReference>
<dbReference type="NCBIfam" id="TIGR03592">
    <property type="entry name" value="yidC_oxa1_cterm"/>
    <property type="match status" value="1"/>
</dbReference>
<proteinExistence type="inferred from homology"/>
<keyword evidence="6 10" id="KW-1133">Transmembrane helix</keyword>
<name>A0ABZ3JB09_SPOA4</name>
<evidence type="ECO:0000256" key="4">
    <source>
        <dbReference type="ARBA" id="ARBA00022692"/>
    </source>
</evidence>
<evidence type="ECO:0000256" key="9">
    <source>
        <dbReference type="RuleBase" id="RU003945"/>
    </source>
</evidence>
<evidence type="ECO:0000256" key="10">
    <source>
        <dbReference type="SAM" id="Phobius"/>
    </source>
</evidence>
<dbReference type="PANTHER" id="PTHR12428">
    <property type="entry name" value="OXA1"/>
    <property type="match status" value="1"/>
</dbReference>
<evidence type="ECO:0000256" key="5">
    <source>
        <dbReference type="ARBA" id="ARBA00022927"/>
    </source>
</evidence>
<feature type="domain" description="Membrane insertase YidC/Oxa/ALB C-terminal" evidence="11">
    <location>
        <begin position="27"/>
        <end position="204"/>
    </location>
</feature>
<comment type="subcellular location">
    <subcellularLocation>
        <location evidence="1">Cell membrane</location>
        <topology evidence="1">Multi-pass membrane protein</topology>
    </subcellularLocation>
    <subcellularLocation>
        <location evidence="9">Membrane</location>
        <topology evidence="9">Multi-pass membrane protein</topology>
    </subcellularLocation>
</comment>
<keyword evidence="3" id="KW-1003">Cell membrane</keyword>
<evidence type="ECO:0000313" key="12">
    <source>
        <dbReference type="EMBL" id="XFO75622.1"/>
    </source>
</evidence>
<feature type="transmembrane region" description="Helical" evidence="10">
    <location>
        <begin position="167"/>
        <end position="190"/>
    </location>
</feature>
<organism evidence="12 13">
    <name type="scientific">Sporomusa acidovorans (strain ATCC 49682 / DSM 3132 / Mol)</name>
    <dbReference type="NCBI Taxonomy" id="1123286"/>
    <lineage>
        <taxon>Bacteria</taxon>
        <taxon>Bacillati</taxon>
        <taxon>Bacillota</taxon>
        <taxon>Negativicutes</taxon>
        <taxon>Selenomonadales</taxon>
        <taxon>Sporomusaceae</taxon>
        <taxon>Sporomusa</taxon>
    </lineage>
</organism>
<keyword evidence="13" id="KW-1185">Reference proteome</keyword>
<sequence>MDFLSNIMQGALNFFYNLTAGMGIANYGVAIILLTIAIKALMYPLTVKQVKSMKAMQDIQPKMKEIQTKYKGNPEKLNKELATLYKEAGVNPLAGCLPLIVQMPFLIAIFYAIRDYHYVQSPSFLWMTDLAQPDPTYILPVLSALTTYIQQKQTTAEMNQQTKMMMIFMPLFIGYISLSFPGGLVLYWVVSNIFQIIQQWFMYRNNSSVAREEAR</sequence>
<evidence type="ECO:0000259" key="11">
    <source>
        <dbReference type="Pfam" id="PF02096"/>
    </source>
</evidence>
<keyword evidence="2" id="KW-0813">Transport</keyword>
<comment type="similarity">
    <text evidence="9">Belongs to the OXA1/ALB3/YidC family.</text>
</comment>
<evidence type="ECO:0000256" key="6">
    <source>
        <dbReference type="ARBA" id="ARBA00022989"/>
    </source>
</evidence>
<dbReference type="Proteomes" id="UP000216052">
    <property type="component" value="Chromosome"/>
</dbReference>